<dbReference type="EMBL" id="JACEFF010000678">
    <property type="protein sequence ID" value="KAH9632885.1"/>
    <property type="molecule type" value="Genomic_DNA"/>
</dbReference>
<comment type="caution">
    <text evidence="1">The sequence shown here is derived from an EMBL/GenBank/DDBJ whole genome shotgun (WGS) entry which is preliminary data.</text>
</comment>
<protein>
    <submittedName>
        <fullName evidence="1">Uncharacterized protein</fullName>
    </submittedName>
</protein>
<gene>
    <name evidence="1" type="ORF">HF086_002707</name>
</gene>
<dbReference type="Proteomes" id="UP000814243">
    <property type="component" value="Unassembled WGS sequence"/>
</dbReference>
<name>A0A922SCT4_SPOEX</name>
<evidence type="ECO:0000313" key="1">
    <source>
        <dbReference type="EMBL" id="KAH9632885.1"/>
    </source>
</evidence>
<sequence>MDMFTTLLNSIPKNRLDYVEDLEIPDFTLTPYVCPDPYDYLPSRSDSILDSVRAFDRRTLSTASSIPLSRAMTDSEIDYGFYKRVELAEARRLYNEEWRRRMRTQFDDFYPYLPGDPGLFELQEAIRRLDMKVLDLKVCVQF</sequence>
<organism evidence="1 2">
    <name type="scientific">Spodoptera exigua</name>
    <name type="common">Beet armyworm</name>
    <name type="synonym">Noctua fulgens</name>
    <dbReference type="NCBI Taxonomy" id="7107"/>
    <lineage>
        <taxon>Eukaryota</taxon>
        <taxon>Metazoa</taxon>
        <taxon>Ecdysozoa</taxon>
        <taxon>Arthropoda</taxon>
        <taxon>Hexapoda</taxon>
        <taxon>Insecta</taxon>
        <taxon>Pterygota</taxon>
        <taxon>Neoptera</taxon>
        <taxon>Endopterygota</taxon>
        <taxon>Lepidoptera</taxon>
        <taxon>Glossata</taxon>
        <taxon>Ditrysia</taxon>
        <taxon>Noctuoidea</taxon>
        <taxon>Noctuidae</taxon>
        <taxon>Amphipyrinae</taxon>
        <taxon>Spodoptera</taxon>
    </lineage>
</organism>
<proteinExistence type="predicted"/>
<reference evidence="1" key="1">
    <citation type="journal article" date="2021" name="G3 (Bethesda)">
        <title>Genome and transcriptome analysis of the beet armyworm Spodoptera exigua reveals targets for pest control. .</title>
        <authorList>
            <person name="Simon S."/>
            <person name="Breeschoten T."/>
            <person name="Jansen H.J."/>
            <person name="Dirks R.P."/>
            <person name="Schranz M.E."/>
            <person name="Ros V.I.D."/>
        </authorList>
    </citation>
    <scope>NUCLEOTIDE SEQUENCE</scope>
    <source>
        <strain evidence="1">TB_SE_WUR_2020</strain>
    </source>
</reference>
<evidence type="ECO:0000313" key="2">
    <source>
        <dbReference type="Proteomes" id="UP000814243"/>
    </source>
</evidence>
<dbReference type="AlphaFoldDB" id="A0A922SCT4"/>
<accession>A0A922SCT4</accession>